<keyword evidence="1" id="KW-1133">Transmembrane helix</keyword>
<evidence type="ECO:0000259" key="2">
    <source>
        <dbReference type="PROSITE" id="PS50206"/>
    </source>
</evidence>
<dbReference type="AlphaFoldDB" id="A0A7W8HWW3"/>
<keyword evidence="4" id="KW-1185">Reference proteome</keyword>
<evidence type="ECO:0000313" key="3">
    <source>
        <dbReference type="EMBL" id="MBB5291408.1"/>
    </source>
</evidence>
<keyword evidence="1" id="KW-0472">Membrane</keyword>
<dbReference type="GO" id="GO:0004792">
    <property type="term" value="F:thiosulfate-cyanide sulfurtransferase activity"/>
    <property type="evidence" value="ECO:0007669"/>
    <property type="project" value="TreeGrafter"/>
</dbReference>
<dbReference type="SMART" id="SM00450">
    <property type="entry name" value="RHOD"/>
    <property type="match status" value="1"/>
</dbReference>
<comment type="caution">
    <text evidence="3">The sequence shown here is derived from an EMBL/GenBank/DDBJ whole genome shotgun (WGS) entry which is preliminary data.</text>
</comment>
<dbReference type="EMBL" id="JACHFZ010000002">
    <property type="protein sequence ID" value="MBB5291408.1"/>
    <property type="molecule type" value="Genomic_DNA"/>
</dbReference>
<feature type="transmembrane region" description="Helical" evidence="1">
    <location>
        <begin position="142"/>
        <end position="167"/>
    </location>
</feature>
<feature type="transmembrane region" description="Helical" evidence="1">
    <location>
        <begin position="118"/>
        <end position="136"/>
    </location>
</feature>
<sequence length="177" mass="18689">MTAVLTPLSPRDVADRLNTGRAVLVDIREPDEFAREHLPGAVSAPLSTFEQANLGIEAGRDVVFMCRSGARTGAHCERLAARIDGAAYVLEGGLNGWKAAEQPVTVDRKAPLELMRQVQIAAGGLALLGALLAWLVHPAFVALSGFVGAGLLFAGISGFCGMARMLAVMPWNRLRAA</sequence>
<dbReference type="Gene3D" id="6.10.140.1340">
    <property type="match status" value="1"/>
</dbReference>
<reference evidence="3 4" key="1">
    <citation type="submission" date="2020-08" db="EMBL/GenBank/DDBJ databases">
        <title>Genomic Encyclopedia of Type Strains, Phase IV (KMG-IV): sequencing the most valuable type-strain genomes for metagenomic binning, comparative biology and taxonomic classification.</title>
        <authorList>
            <person name="Goeker M."/>
        </authorList>
    </citation>
    <scope>NUCLEOTIDE SEQUENCE [LARGE SCALE GENOMIC DNA]</scope>
    <source>
        <strain evidence="3 4">DSM 25335</strain>
    </source>
</reference>
<accession>A0A7W8HWW3</accession>
<dbReference type="Pfam" id="PF00581">
    <property type="entry name" value="Rhodanese"/>
    <property type="match status" value="1"/>
</dbReference>
<feature type="domain" description="Rhodanese" evidence="2">
    <location>
        <begin position="18"/>
        <end position="106"/>
    </location>
</feature>
<keyword evidence="3" id="KW-0808">Transferase</keyword>
<dbReference type="PANTHER" id="PTHR44086">
    <property type="entry name" value="THIOSULFATE SULFURTRANSFERASE RDL2, MITOCHONDRIAL-RELATED"/>
    <property type="match status" value="1"/>
</dbReference>
<dbReference type="Proteomes" id="UP000566663">
    <property type="component" value="Unassembled WGS sequence"/>
</dbReference>
<dbReference type="Pfam" id="PF11127">
    <property type="entry name" value="YgaP-like_TM"/>
    <property type="match status" value="1"/>
</dbReference>
<dbReference type="InterPro" id="IPR036873">
    <property type="entry name" value="Rhodanese-like_dom_sf"/>
</dbReference>
<dbReference type="SUPFAM" id="SSF52821">
    <property type="entry name" value="Rhodanese/Cell cycle control phosphatase"/>
    <property type="match status" value="1"/>
</dbReference>
<dbReference type="InterPro" id="IPR001763">
    <property type="entry name" value="Rhodanese-like_dom"/>
</dbReference>
<dbReference type="PROSITE" id="PS50206">
    <property type="entry name" value="RHODANESE_3"/>
    <property type="match status" value="1"/>
</dbReference>
<keyword evidence="1" id="KW-0812">Transmembrane</keyword>
<gene>
    <name evidence="3" type="ORF">HNQ67_000922</name>
</gene>
<dbReference type="PANTHER" id="PTHR44086:SF10">
    <property type="entry name" value="THIOSULFATE SULFURTRANSFERASE_RHODANESE-LIKE DOMAIN-CONTAINING PROTEIN 3"/>
    <property type="match status" value="1"/>
</dbReference>
<evidence type="ECO:0000313" key="4">
    <source>
        <dbReference type="Proteomes" id="UP000566663"/>
    </source>
</evidence>
<dbReference type="RefSeq" id="WP_183252849.1">
    <property type="nucleotide sequence ID" value="NZ_BAAAFF010000006.1"/>
</dbReference>
<dbReference type="Gene3D" id="3.40.250.10">
    <property type="entry name" value="Rhodanese-like domain"/>
    <property type="match status" value="1"/>
</dbReference>
<dbReference type="InterPro" id="IPR021309">
    <property type="entry name" value="YgaP-like_TM"/>
</dbReference>
<name>A0A7W8HWW3_9CAUL</name>
<protein>
    <submittedName>
        <fullName evidence="3">Rhodanese-related sulfurtransferase</fullName>
    </submittedName>
</protein>
<organism evidence="3 4">
    <name type="scientific">Brevundimonas basaltis</name>
    <dbReference type="NCBI Taxonomy" id="472166"/>
    <lineage>
        <taxon>Bacteria</taxon>
        <taxon>Pseudomonadati</taxon>
        <taxon>Pseudomonadota</taxon>
        <taxon>Alphaproteobacteria</taxon>
        <taxon>Caulobacterales</taxon>
        <taxon>Caulobacteraceae</taxon>
        <taxon>Brevundimonas</taxon>
    </lineage>
</organism>
<proteinExistence type="predicted"/>
<evidence type="ECO:0000256" key="1">
    <source>
        <dbReference type="SAM" id="Phobius"/>
    </source>
</evidence>